<proteinExistence type="predicted"/>
<organism evidence="1 2">
    <name type="scientific">Paractinoplanes bogorensis</name>
    <dbReference type="NCBI Taxonomy" id="1610840"/>
    <lineage>
        <taxon>Bacteria</taxon>
        <taxon>Bacillati</taxon>
        <taxon>Actinomycetota</taxon>
        <taxon>Actinomycetes</taxon>
        <taxon>Micromonosporales</taxon>
        <taxon>Micromonosporaceae</taxon>
        <taxon>Paractinoplanes</taxon>
    </lineage>
</organism>
<protein>
    <submittedName>
        <fullName evidence="1">Uncharacterized protein</fullName>
    </submittedName>
</protein>
<evidence type="ECO:0000313" key="2">
    <source>
        <dbReference type="Proteomes" id="UP001519654"/>
    </source>
</evidence>
<sequence length="166" mass="18190">MTPEQWTTEEEALWRRQHLLSDLREWVLAQPGIEDSGYVTSINDAQAGSTVLVWYGPPDPVQQQIVDEARRRNIPVSVQQRRHSRAELERAATLLTTIASGTGVFHNFQVSAIADLDIDFDGVTVIGEHLRPPAEGIADADAALAQALTAATGVAVTIEHGRFELL</sequence>
<reference evidence="1 2" key="1">
    <citation type="submission" date="2021-06" db="EMBL/GenBank/DDBJ databases">
        <title>Actinoplanes lichenicola sp. nov., and Actinoplanes ovalisporus sp. nov., isolated from lichen in Thailand.</title>
        <authorList>
            <person name="Saeng-In P."/>
            <person name="Kanchanasin P."/>
            <person name="Yuki M."/>
            <person name="Kudo T."/>
            <person name="Ohkuma M."/>
            <person name="Phongsopitanun W."/>
            <person name="Tanasupawat S."/>
        </authorList>
    </citation>
    <scope>NUCLEOTIDE SEQUENCE [LARGE SCALE GENOMIC DNA]</scope>
    <source>
        <strain evidence="1 2">NBRC 110975</strain>
    </source>
</reference>
<evidence type="ECO:0000313" key="1">
    <source>
        <dbReference type="EMBL" id="MBU2668144.1"/>
    </source>
</evidence>
<dbReference type="Proteomes" id="UP001519654">
    <property type="component" value="Unassembled WGS sequence"/>
</dbReference>
<accession>A0ABS5YXH9</accession>
<dbReference type="RefSeq" id="WP_215792388.1">
    <property type="nucleotide sequence ID" value="NZ_JAHKKG010000010.1"/>
</dbReference>
<keyword evidence="2" id="KW-1185">Reference proteome</keyword>
<comment type="caution">
    <text evidence="1">The sequence shown here is derived from an EMBL/GenBank/DDBJ whole genome shotgun (WGS) entry which is preliminary data.</text>
</comment>
<name>A0ABS5YXH9_9ACTN</name>
<dbReference type="EMBL" id="JAHKKG010000010">
    <property type="protein sequence ID" value="MBU2668144.1"/>
    <property type="molecule type" value="Genomic_DNA"/>
</dbReference>
<gene>
    <name evidence="1" type="ORF">KOI35_32000</name>
</gene>